<dbReference type="OrthoDB" id="10031169at2759"/>
<evidence type="ECO:0000259" key="22">
    <source>
        <dbReference type="Pfam" id="PF01433"/>
    </source>
</evidence>
<dbReference type="FunFam" id="1.10.390.10:FF:000013">
    <property type="entry name" value="Aminopeptidase N"/>
    <property type="match status" value="1"/>
</dbReference>
<dbReference type="InterPro" id="IPR045357">
    <property type="entry name" value="Aminopeptidase_N-like_N"/>
</dbReference>
<proteinExistence type="inferred from homology"/>
<reference evidence="25 26" key="2">
    <citation type="journal article" date="2010" name="Nucleic Acids Res.">
        <title>BeetleBase in 2010: revisions to provide comprehensive genomic information for Tribolium castaneum.</title>
        <authorList>
            <person name="Kim H.S."/>
            <person name="Murphy T."/>
            <person name="Xia J."/>
            <person name="Caragea D."/>
            <person name="Park Y."/>
            <person name="Beeman R.W."/>
            <person name="Lorenzen M.D."/>
            <person name="Butcher S."/>
            <person name="Manak J.R."/>
            <person name="Brown S.J."/>
        </authorList>
    </citation>
    <scope>GENOME REANNOTATION</scope>
    <source>
        <strain evidence="25 26">Georgia GA2</strain>
    </source>
</reference>
<dbReference type="Pfam" id="PF11838">
    <property type="entry name" value="ERAP1_C"/>
    <property type="match status" value="1"/>
</dbReference>
<evidence type="ECO:0000256" key="19">
    <source>
        <dbReference type="PIRSR" id="PIRSR634016-4"/>
    </source>
</evidence>
<dbReference type="InterPro" id="IPR001930">
    <property type="entry name" value="Peptidase_M1"/>
</dbReference>
<keyword evidence="8 18" id="KW-0479">Metal-binding</keyword>
<protein>
    <recommendedName>
        <fullName evidence="20">Aminopeptidase</fullName>
        <ecNumber evidence="20">3.4.11.-</ecNumber>
    </recommendedName>
</protein>
<feature type="domain" description="Peptidase M1 membrane alanine aminopeptidase" evidence="22">
    <location>
        <begin position="297"/>
        <end position="494"/>
    </location>
</feature>
<gene>
    <name evidence="25" type="primary">AUGUSTUS-3.0.2_01262</name>
    <name evidence="25" type="ORF">TcasGA2_TC001262</name>
</gene>
<organism evidence="25 26">
    <name type="scientific">Tribolium castaneum</name>
    <name type="common">Red flour beetle</name>
    <dbReference type="NCBI Taxonomy" id="7070"/>
    <lineage>
        <taxon>Eukaryota</taxon>
        <taxon>Metazoa</taxon>
        <taxon>Ecdysozoa</taxon>
        <taxon>Arthropoda</taxon>
        <taxon>Hexapoda</taxon>
        <taxon>Insecta</taxon>
        <taxon>Pterygota</taxon>
        <taxon>Neoptera</taxon>
        <taxon>Endopterygota</taxon>
        <taxon>Coleoptera</taxon>
        <taxon>Polyphaga</taxon>
        <taxon>Cucujiformia</taxon>
        <taxon>Tenebrionidae</taxon>
        <taxon>Tenebrionidae incertae sedis</taxon>
        <taxon>Tribolium</taxon>
    </lineage>
</organism>
<dbReference type="GO" id="GO:0043171">
    <property type="term" value="P:peptide catabolic process"/>
    <property type="evidence" value="ECO:0000318"/>
    <property type="project" value="GO_Central"/>
</dbReference>
<reference evidence="25 26" key="1">
    <citation type="journal article" date="2008" name="Nature">
        <title>The genome of the model beetle and pest Tribolium castaneum.</title>
        <authorList>
            <consortium name="Tribolium Genome Sequencing Consortium"/>
            <person name="Richards S."/>
            <person name="Gibbs R.A."/>
            <person name="Weinstock G.M."/>
            <person name="Brown S.J."/>
            <person name="Denell R."/>
            <person name="Beeman R.W."/>
            <person name="Gibbs R."/>
            <person name="Beeman R.W."/>
            <person name="Brown S.J."/>
            <person name="Bucher G."/>
            <person name="Friedrich M."/>
            <person name="Grimmelikhuijzen C.J."/>
            <person name="Klingler M."/>
            <person name="Lorenzen M."/>
            <person name="Richards S."/>
            <person name="Roth S."/>
            <person name="Schroder R."/>
            <person name="Tautz D."/>
            <person name="Zdobnov E.M."/>
            <person name="Muzny D."/>
            <person name="Gibbs R.A."/>
            <person name="Weinstock G.M."/>
            <person name="Attaway T."/>
            <person name="Bell S."/>
            <person name="Buhay C.J."/>
            <person name="Chandrabose M.N."/>
            <person name="Chavez D."/>
            <person name="Clerk-Blankenburg K.P."/>
            <person name="Cree A."/>
            <person name="Dao M."/>
            <person name="Davis C."/>
            <person name="Chacko J."/>
            <person name="Dinh H."/>
            <person name="Dugan-Rocha S."/>
            <person name="Fowler G."/>
            <person name="Garner T.T."/>
            <person name="Garnes J."/>
            <person name="Gnirke A."/>
            <person name="Hawes A."/>
            <person name="Hernandez J."/>
            <person name="Hines S."/>
            <person name="Holder M."/>
            <person name="Hume J."/>
            <person name="Jhangiani S.N."/>
            <person name="Joshi V."/>
            <person name="Khan Z.M."/>
            <person name="Jackson L."/>
            <person name="Kovar C."/>
            <person name="Kowis A."/>
            <person name="Lee S."/>
            <person name="Lewis L.R."/>
            <person name="Margolis J."/>
            <person name="Morgan M."/>
            <person name="Nazareth L.V."/>
            <person name="Nguyen N."/>
            <person name="Okwuonu G."/>
            <person name="Parker D."/>
            <person name="Richards S."/>
            <person name="Ruiz S.J."/>
            <person name="Santibanez J."/>
            <person name="Savard J."/>
            <person name="Scherer S.E."/>
            <person name="Schneider B."/>
            <person name="Sodergren E."/>
            <person name="Tautz D."/>
            <person name="Vattahil S."/>
            <person name="Villasana D."/>
            <person name="White C.S."/>
            <person name="Wright R."/>
            <person name="Park Y."/>
            <person name="Beeman R.W."/>
            <person name="Lord J."/>
            <person name="Oppert B."/>
            <person name="Lorenzen M."/>
            <person name="Brown S."/>
            <person name="Wang L."/>
            <person name="Savard J."/>
            <person name="Tautz D."/>
            <person name="Richards S."/>
            <person name="Weinstock G."/>
            <person name="Gibbs R.A."/>
            <person name="Liu Y."/>
            <person name="Worley K."/>
            <person name="Weinstock G."/>
            <person name="Elsik C.G."/>
            <person name="Reese J.T."/>
            <person name="Elhaik E."/>
            <person name="Landan G."/>
            <person name="Graur D."/>
            <person name="Arensburger P."/>
            <person name="Atkinson P."/>
            <person name="Beeman R.W."/>
            <person name="Beidler J."/>
            <person name="Brown S.J."/>
            <person name="Demuth J.P."/>
            <person name="Drury D.W."/>
            <person name="Du Y.Z."/>
            <person name="Fujiwara H."/>
            <person name="Lorenzen M."/>
            <person name="Maselli V."/>
            <person name="Osanai M."/>
            <person name="Park Y."/>
            <person name="Robertson H.M."/>
            <person name="Tu Z."/>
            <person name="Wang J.J."/>
            <person name="Wang S."/>
            <person name="Richards S."/>
            <person name="Song H."/>
            <person name="Zhang L."/>
            <person name="Sodergren E."/>
            <person name="Werner D."/>
            <person name="Stanke M."/>
            <person name="Morgenstern B."/>
            <person name="Solovyev V."/>
            <person name="Kosarev P."/>
            <person name="Brown G."/>
            <person name="Chen H.C."/>
            <person name="Ermolaeva O."/>
            <person name="Hlavina W."/>
            <person name="Kapustin Y."/>
            <person name="Kiryutin B."/>
            <person name="Kitts P."/>
            <person name="Maglott D."/>
            <person name="Pruitt K."/>
            <person name="Sapojnikov V."/>
            <person name="Souvorov A."/>
            <person name="Mackey A.J."/>
            <person name="Waterhouse R.M."/>
            <person name="Wyder S."/>
            <person name="Zdobnov E.M."/>
            <person name="Zdobnov E.M."/>
            <person name="Wyder S."/>
            <person name="Kriventseva E.V."/>
            <person name="Kadowaki T."/>
            <person name="Bork P."/>
            <person name="Aranda M."/>
            <person name="Bao R."/>
            <person name="Beermann A."/>
            <person name="Berns N."/>
            <person name="Bolognesi R."/>
            <person name="Bonneton F."/>
            <person name="Bopp D."/>
            <person name="Brown S.J."/>
            <person name="Bucher G."/>
            <person name="Butts T."/>
            <person name="Chaumot A."/>
            <person name="Denell R.E."/>
            <person name="Ferrier D.E."/>
            <person name="Friedrich M."/>
            <person name="Gordon C.M."/>
            <person name="Jindra M."/>
            <person name="Klingler M."/>
            <person name="Lan Q."/>
            <person name="Lattorff H.M."/>
            <person name="Laudet V."/>
            <person name="von Levetsow C."/>
            <person name="Liu Z."/>
            <person name="Lutz R."/>
            <person name="Lynch J.A."/>
            <person name="da Fonseca R.N."/>
            <person name="Posnien N."/>
            <person name="Reuter R."/>
            <person name="Roth S."/>
            <person name="Savard J."/>
            <person name="Schinko J.B."/>
            <person name="Schmitt C."/>
            <person name="Schoppmeier M."/>
            <person name="Schroder R."/>
            <person name="Shippy T.D."/>
            <person name="Simonnet F."/>
            <person name="Marques-Souza H."/>
            <person name="Tautz D."/>
            <person name="Tomoyasu Y."/>
            <person name="Trauner J."/>
            <person name="Van der Zee M."/>
            <person name="Vervoort M."/>
            <person name="Wittkopp N."/>
            <person name="Wimmer E.A."/>
            <person name="Yang X."/>
            <person name="Jones A.K."/>
            <person name="Sattelle D.B."/>
            <person name="Ebert P.R."/>
            <person name="Nelson D."/>
            <person name="Scott J.G."/>
            <person name="Beeman R.W."/>
            <person name="Muthukrishnan S."/>
            <person name="Kramer K.J."/>
            <person name="Arakane Y."/>
            <person name="Beeman R.W."/>
            <person name="Zhu Q."/>
            <person name="Hogenkamp D."/>
            <person name="Dixit R."/>
            <person name="Oppert B."/>
            <person name="Jiang H."/>
            <person name="Zou Z."/>
            <person name="Marshall J."/>
            <person name="Elpidina E."/>
            <person name="Vinokurov K."/>
            <person name="Oppert C."/>
            <person name="Zou Z."/>
            <person name="Evans J."/>
            <person name="Lu Z."/>
            <person name="Zhao P."/>
            <person name="Sumathipala N."/>
            <person name="Altincicek B."/>
            <person name="Vilcinskas A."/>
            <person name="Williams M."/>
            <person name="Hultmark D."/>
            <person name="Hetru C."/>
            <person name="Jiang H."/>
            <person name="Grimmelikhuijzen C.J."/>
            <person name="Hauser F."/>
            <person name="Cazzamali G."/>
            <person name="Williamson M."/>
            <person name="Park Y."/>
            <person name="Li B."/>
            <person name="Tanaka Y."/>
            <person name="Predel R."/>
            <person name="Neupert S."/>
            <person name="Schachtner J."/>
            <person name="Verleyen P."/>
            <person name="Raible F."/>
            <person name="Bork P."/>
            <person name="Friedrich M."/>
            <person name="Walden K.K."/>
            <person name="Robertson H.M."/>
            <person name="Angeli S."/>
            <person name="Foret S."/>
            <person name="Bucher G."/>
            <person name="Schuetz S."/>
            <person name="Maleszka R."/>
            <person name="Wimmer E.A."/>
            <person name="Beeman R.W."/>
            <person name="Lorenzen M."/>
            <person name="Tomoyasu Y."/>
            <person name="Miller S.C."/>
            <person name="Grossmann D."/>
            <person name="Bucher G."/>
        </authorList>
    </citation>
    <scope>NUCLEOTIDE SEQUENCE [LARGE SCALE GENOMIC DNA]</scope>
    <source>
        <strain evidence="25 26">Georgia GA2</strain>
    </source>
</reference>
<keyword evidence="16" id="KW-0449">Lipoprotein</keyword>
<keyword evidence="4 20" id="KW-0031">Aminopeptidase</keyword>
<keyword evidence="13" id="KW-0472">Membrane</keyword>
<evidence type="ECO:0000313" key="25">
    <source>
        <dbReference type="EMBL" id="EEZ99299.1"/>
    </source>
</evidence>
<keyword evidence="14" id="KW-1015">Disulfide bond</keyword>
<evidence type="ECO:0000256" key="7">
    <source>
        <dbReference type="ARBA" id="ARBA00022670"/>
    </source>
</evidence>
<dbReference type="EC" id="3.4.11.-" evidence="20"/>
<keyword evidence="7 20" id="KW-0645">Protease</keyword>
<name>D6WBB1_TRICA</name>
<keyword evidence="10 20" id="KW-0378">Hydrolase</keyword>
<keyword evidence="11 18" id="KW-0862">Zinc</keyword>
<feature type="binding site" evidence="18">
    <location>
        <position position="371"/>
    </location>
    <ligand>
        <name>Zn(2+)</name>
        <dbReference type="ChEBI" id="CHEBI:29105"/>
        <note>catalytic</note>
    </ligand>
</feature>
<evidence type="ECO:0000256" key="18">
    <source>
        <dbReference type="PIRSR" id="PIRSR634016-3"/>
    </source>
</evidence>
<dbReference type="InterPro" id="IPR014782">
    <property type="entry name" value="Peptidase_M1_dom"/>
</dbReference>
<dbReference type="InterPro" id="IPR024571">
    <property type="entry name" value="ERAP1-like_C_dom"/>
</dbReference>
<accession>D6WBB1</accession>
<feature type="active site" description="Proton acceptor" evidence="17">
    <location>
        <position position="349"/>
    </location>
</feature>
<evidence type="ECO:0000256" key="10">
    <source>
        <dbReference type="ARBA" id="ARBA00022801"/>
    </source>
</evidence>
<feature type="site" description="Transition state stabilizer" evidence="19">
    <location>
        <position position="434"/>
    </location>
</feature>
<dbReference type="Proteomes" id="UP000007266">
    <property type="component" value="Linkage group 2"/>
</dbReference>
<keyword evidence="15" id="KW-0325">Glycoprotein</keyword>
<dbReference type="HOGENOM" id="CLU_003705_2_0_1"/>
<dbReference type="GO" id="GO:0098552">
    <property type="term" value="C:side of membrane"/>
    <property type="evidence" value="ECO:0007669"/>
    <property type="project" value="UniProtKB-KW"/>
</dbReference>
<evidence type="ECO:0000259" key="24">
    <source>
        <dbReference type="Pfam" id="PF17900"/>
    </source>
</evidence>
<dbReference type="GO" id="GO:0006508">
    <property type="term" value="P:proteolysis"/>
    <property type="evidence" value="ECO:0000318"/>
    <property type="project" value="GO_Central"/>
</dbReference>
<dbReference type="PhylomeDB" id="D6WBB1"/>
<evidence type="ECO:0000256" key="12">
    <source>
        <dbReference type="ARBA" id="ARBA00023049"/>
    </source>
</evidence>
<dbReference type="Pfam" id="PF01433">
    <property type="entry name" value="Peptidase_M1"/>
    <property type="match status" value="1"/>
</dbReference>
<dbReference type="GO" id="GO:0008270">
    <property type="term" value="F:zinc ion binding"/>
    <property type="evidence" value="ECO:0007669"/>
    <property type="project" value="UniProtKB-UniRule"/>
</dbReference>
<feature type="binding site" evidence="18">
    <location>
        <position position="352"/>
    </location>
    <ligand>
        <name>Zn(2+)</name>
        <dbReference type="ChEBI" id="CHEBI:29105"/>
        <note>catalytic</note>
    </ligand>
</feature>
<dbReference type="EMBL" id="KQ971312">
    <property type="protein sequence ID" value="EEZ99299.1"/>
    <property type="molecule type" value="Genomic_DNA"/>
</dbReference>
<evidence type="ECO:0000259" key="23">
    <source>
        <dbReference type="Pfam" id="PF11838"/>
    </source>
</evidence>
<dbReference type="SUPFAM" id="SSF55486">
    <property type="entry name" value="Metalloproteases ('zincins'), catalytic domain"/>
    <property type="match status" value="1"/>
</dbReference>
<keyword evidence="12 20" id="KW-0482">Metalloprotease</keyword>
<feature type="domain" description="Aminopeptidase N-like N-terminal" evidence="24">
    <location>
        <begin position="45"/>
        <end position="240"/>
    </location>
</feature>
<dbReference type="Gene3D" id="1.10.390.10">
    <property type="entry name" value="Neutral Protease Domain 2"/>
    <property type="match status" value="1"/>
</dbReference>
<keyword evidence="9 21" id="KW-0732">Signal</keyword>
<keyword evidence="6" id="KW-0336">GPI-anchor</keyword>
<evidence type="ECO:0000256" key="5">
    <source>
        <dbReference type="ARBA" id="ARBA00022475"/>
    </source>
</evidence>
<dbReference type="KEGG" id="tca:661831"/>
<dbReference type="InterPro" id="IPR042097">
    <property type="entry name" value="Aminopeptidase_N-like_N_sf"/>
</dbReference>
<evidence type="ECO:0000256" key="8">
    <source>
        <dbReference type="ARBA" id="ARBA00022723"/>
    </source>
</evidence>
<evidence type="ECO:0000313" key="26">
    <source>
        <dbReference type="Proteomes" id="UP000007266"/>
    </source>
</evidence>
<sequence length="934" mass="104982">MWLQVFGFGLLLASSGALPTQVHDVSRAKIQKYGSENRLPTNVEPKNYALNLNLAEDFATSKVFSGSVELKIVVTSSANIKSFKLHAKNLTIDTKSIKLSENDADNIFDKLEGPDTETDFVTITAKSDLVSGTTYTLKIEYTGTLSDTEMAGFYLSTYKDKDSDEVKYLATTQFEDTGARRVFPCFDEPALKAEFDISITYPSKYTALSNTPNVSTTTLDPNAKLKTTKFNTTPTMSTYLVAFVISEFQCTDVKKEDDFTTQVCSRPGTQDLAALANAVPAKIVQVMMDYTKVNAIKTGQLVQVAVPDMAPGAMENWGLLIYREAYLLSDDNDSSVYEKQHTVTVVAHEISHQWFGDLITLDWWSDTFLNEGFATYFEYHAPDVEHTDWELQKQFVIEQLQTALVTDSKNTSLPLSWDVDDPDFMASRFDDISYNKGGSILRMVHHFQKLDNFKQGLTTYIANAGQVGTPDILWNSFNFSEGLNVSMPKIMHSWTKEPGYPLLTVTTSDKSVKISQEAFTLSGDAPKTKWYVPITYAGSNSKEFTDTETKAWLLPDEELTLDSVLEKNDWIVLNNQQVGYYRVDYDDNLWSKIMASLEKDVESIDEISRAQIVDDLLNMARAGKKDYGKVLGQIKFLQNDTSYYSWYSALANFDYLLPKVDDSVSKALNEYLSDLIKTFVESVPIDKMNTTNHINTLKQVLALKWACRLNLSDCVTKTQKMFDDYKGNETNKPDPNLRSVVYCTALSNSKNASEDFNFLDKQYDSAELASEKVTILKSLGCVNDANTRKDYLKKALTDKVRRQDAKYVFSSVYSIGNEGVDDILDFIKENQTDFKNRFGSTSTLSSLISELADFINTVDQVQKLTDFVDSAAEPEYKTAAQDAVKIGQDNIEQNNKLKEQLKKYFSDDDDNNAGAAEFANVALVLTGYLLFNFV</sequence>
<dbReference type="AlphaFoldDB" id="D6WBB1"/>
<keyword evidence="26" id="KW-1185">Reference proteome</keyword>
<comment type="subcellular location">
    <subcellularLocation>
        <location evidence="2">Cell membrane</location>
        <topology evidence="2">Lipid-anchor</topology>
        <topology evidence="2">GPI-anchor</topology>
    </subcellularLocation>
</comment>
<dbReference type="InterPro" id="IPR050344">
    <property type="entry name" value="Peptidase_M1_aminopeptidases"/>
</dbReference>
<evidence type="ECO:0000256" key="11">
    <source>
        <dbReference type="ARBA" id="ARBA00022833"/>
    </source>
</evidence>
<dbReference type="FunFam" id="2.60.40.1730:FF:000013">
    <property type="entry name" value="Aminopeptidase"/>
    <property type="match status" value="1"/>
</dbReference>
<evidence type="ECO:0000256" key="14">
    <source>
        <dbReference type="ARBA" id="ARBA00023157"/>
    </source>
</evidence>
<dbReference type="FunFam" id="2.60.40.1910:FF:000008">
    <property type="entry name" value="Aminopeptidase"/>
    <property type="match status" value="1"/>
</dbReference>
<keyword evidence="5" id="KW-1003">Cell membrane</keyword>
<evidence type="ECO:0000256" key="15">
    <source>
        <dbReference type="ARBA" id="ARBA00023180"/>
    </source>
</evidence>
<dbReference type="Gene3D" id="2.60.40.1730">
    <property type="entry name" value="tricorn interacting facor f3 domain"/>
    <property type="match status" value="1"/>
</dbReference>
<evidence type="ECO:0000256" key="16">
    <source>
        <dbReference type="ARBA" id="ARBA00023288"/>
    </source>
</evidence>
<dbReference type="Pfam" id="PF17900">
    <property type="entry name" value="Peptidase_M1_N"/>
    <property type="match status" value="1"/>
</dbReference>
<dbReference type="OMA" id="QYAPWSA"/>
<evidence type="ECO:0000256" key="9">
    <source>
        <dbReference type="ARBA" id="ARBA00022729"/>
    </source>
</evidence>
<dbReference type="PRINTS" id="PR00756">
    <property type="entry name" value="ALADIPTASE"/>
</dbReference>
<dbReference type="STRING" id="7070.D6WBB1"/>
<feature type="binding site" evidence="18">
    <location>
        <position position="348"/>
    </location>
    <ligand>
        <name>Zn(2+)</name>
        <dbReference type="ChEBI" id="CHEBI:29105"/>
        <note>catalytic</note>
    </ligand>
</feature>
<dbReference type="FunFam" id="1.25.50.20:FF:000001">
    <property type="entry name" value="Aminopeptidase"/>
    <property type="match status" value="1"/>
</dbReference>
<evidence type="ECO:0000256" key="21">
    <source>
        <dbReference type="SAM" id="SignalP"/>
    </source>
</evidence>
<dbReference type="GO" id="GO:0005615">
    <property type="term" value="C:extracellular space"/>
    <property type="evidence" value="ECO:0000318"/>
    <property type="project" value="GO_Central"/>
</dbReference>
<dbReference type="CDD" id="cd09601">
    <property type="entry name" value="M1_APN-Q_like"/>
    <property type="match status" value="1"/>
</dbReference>
<dbReference type="GO" id="GO:0070006">
    <property type="term" value="F:metalloaminopeptidase activity"/>
    <property type="evidence" value="ECO:0000318"/>
    <property type="project" value="GO_Central"/>
</dbReference>
<evidence type="ECO:0000256" key="6">
    <source>
        <dbReference type="ARBA" id="ARBA00022622"/>
    </source>
</evidence>
<feature type="domain" description="ERAP1-like C-terminal" evidence="23">
    <location>
        <begin position="570"/>
        <end position="884"/>
    </location>
</feature>
<evidence type="ECO:0000256" key="1">
    <source>
        <dbReference type="ARBA" id="ARBA00000098"/>
    </source>
</evidence>
<evidence type="ECO:0000256" key="3">
    <source>
        <dbReference type="ARBA" id="ARBA00010136"/>
    </source>
</evidence>
<dbReference type="GO" id="GO:0016285">
    <property type="term" value="F:alanyl aminopeptidase activity"/>
    <property type="evidence" value="ECO:0007669"/>
    <property type="project" value="UniProtKB-EC"/>
</dbReference>
<dbReference type="eggNOG" id="KOG1046">
    <property type="taxonomic scope" value="Eukaryota"/>
</dbReference>
<evidence type="ECO:0000256" key="2">
    <source>
        <dbReference type="ARBA" id="ARBA00004609"/>
    </source>
</evidence>
<comment type="catalytic activity">
    <reaction evidence="1">
        <text>Release of an N-terminal amino acid, Xaa-|-Yaa- from a peptide, amide or arylamide. Xaa is preferably Ala, but may be most amino acids including Pro (slow action). When a terminal hydrophobic residue is followed by a prolyl residue, the two may be released as an intact Xaa-Pro dipeptide.</text>
        <dbReference type="EC" id="3.4.11.2"/>
    </reaction>
</comment>
<comment type="similarity">
    <text evidence="3 20">Belongs to the peptidase M1 family.</text>
</comment>
<feature type="signal peptide" evidence="21">
    <location>
        <begin position="1"/>
        <end position="17"/>
    </location>
</feature>
<dbReference type="PANTHER" id="PTHR11533:SF301">
    <property type="entry name" value="AMINOPEPTIDASE"/>
    <property type="match status" value="1"/>
</dbReference>
<dbReference type="Gene3D" id="2.60.40.1910">
    <property type="match status" value="1"/>
</dbReference>
<dbReference type="PANTHER" id="PTHR11533">
    <property type="entry name" value="PROTEASE M1 ZINC METALLOPROTEASE"/>
    <property type="match status" value="1"/>
</dbReference>
<comment type="cofactor">
    <cofactor evidence="18 20">
        <name>Zn(2+)</name>
        <dbReference type="ChEBI" id="CHEBI:29105"/>
    </cofactor>
    <text evidence="18 20">Binds 1 zinc ion per subunit.</text>
</comment>
<dbReference type="Gene3D" id="1.25.50.20">
    <property type="match status" value="1"/>
</dbReference>
<evidence type="ECO:0000256" key="13">
    <source>
        <dbReference type="ARBA" id="ARBA00023136"/>
    </source>
</evidence>
<dbReference type="SUPFAM" id="SSF63737">
    <property type="entry name" value="Leukotriene A4 hydrolase N-terminal domain"/>
    <property type="match status" value="1"/>
</dbReference>
<evidence type="ECO:0000256" key="20">
    <source>
        <dbReference type="RuleBase" id="RU364040"/>
    </source>
</evidence>
<dbReference type="InterPro" id="IPR034016">
    <property type="entry name" value="M1_APN-typ"/>
</dbReference>
<dbReference type="InterPro" id="IPR027268">
    <property type="entry name" value="Peptidase_M4/M1_CTD_sf"/>
</dbReference>
<feature type="chain" id="PRO_5003088782" description="Aminopeptidase" evidence="21">
    <location>
        <begin position="18"/>
        <end position="934"/>
    </location>
</feature>
<dbReference type="GO" id="GO:0005886">
    <property type="term" value="C:plasma membrane"/>
    <property type="evidence" value="ECO:0007669"/>
    <property type="project" value="UniProtKB-SubCell"/>
</dbReference>
<evidence type="ECO:0000256" key="4">
    <source>
        <dbReference type="ARBA" id="ARBA00022438"/>
    </source>
</evidence>
<evidence type="ECO:0000256" key="17">
    <source>
        <dbReference type="PIRSR" id="PIRSR634016-1"/>
    </source>
</evidence>